<feature type="transmembrane region" description="Helical" evidence="6">
    <location>
        <begin position="465"/>
        <end position="482"/>
    </location>
</feature>
<feature type="transmembrane region" description="Helical" evidence="6">
    <location>
        <begin position="267"/>
        <end position="286"/>
    </location>
</feature>
<name>A0A2N9BGX7_STRCX</name>
<sequence>MTAVWYTKAPRRVDPAQQSLTEQSSVVPLLMEAPVSLADRAATTGSPAFVPDPRLTNEDLAPAKKRNWKVFDLFAMWMSDVHNLGNYTFAAGLLFLGMNVWQIFTSLLVGFVIIYIGMNWMGKIGQRHGVPFPVVSRIAFGVWGANIPALIRAVIAIMWYGIQTYLASVAVNVMLLAAWPGLESWTHNSFLGLDALGWVSFIALWLVQAAIISRGMESVRKFQDFCGPAIWLVMIALAVWILAKAGWTISLTSTPHPVSVGEQWRQWFGAIGLVLATYGTLMLNFCDFSRFAPDYKSVKRGNFWGLPINSTAFVIVSVIVTAGAFEVFGKEITDPAYLVAEIGNTWVLVLGALTFAIATMGVNIVANFVSPAYDLANVWPQKITFKIGGMISTVAALLVTPWNLFSNPTVVNYFLGGLGAFLGPLFGVIMVDYYWVKRGRVNVDELFDATPGSRYHYRKGFNPKALWAFLPAAGVAAVLALVKTFSDVAPYSWFIGTAIAAGLYAVLCRPERATAAQPAEVR</sequence>
<comment type="similarity">
    <text evidence="2">Belongs to the purine-cytosine permease (2.A.39) family.</text>
</comment>
<proteinExistence type="inferred from homology"/>
<dbReference type="Pfam" id="PF02133">
    <property type="entry name" value="Transp_cyt_pur"/>
    <property type="match status" value="1"/>
</dbReference>
<gene>
    <name evidence="7" type="primary">pucI_2</name>
    <name evidence="7" type="ORF">SCNRRL3882_6033</name>
</gene>
<dbReference type="GO" id="GO:0015205">
    <property type="term" value="F:nucleobase transmembrane transporter activity"/>
    <property type="evidence" value="ECO:0007669"/>
    <property type="project" value="TreeGrafter"/>
</dbReference>
<evidence type="ECO:0000256" key="4">
    <source>
        <dbReference type="ARBA" id="ARBA00022989"/>
    </source>
</evidence>
<feature type="transmembrane region" description="Helical" evidence="6">
    <location>
        <begin position="87"/>
        <end position="117"/>
    </location>
</feature>
<reference evidence="8" key="1">
    <citation type="submission" date="2017-11" db="EMBL/GenBank/DDBJ databases">
        <authorList>
            <person name="Wibberg D."/>
        </authorList>
    </citation>
    <scope>NUCLEOTIDE SEQUENCE [LARGE SCALE GENOMIC DNA]</scope>
</reference>
<evidence type="ECO:0000313" key="7">
    <source>
        <dbReference type="EMBL" id="SOR82583.1"/>
    </source>
</evidence>
<dbReference type="GO" id="GO:0005886">
    <property type="term" value="C:plasma membrane"/>
    <property type="evidence" value="ECO:0007669"/>
    <property type="project" value="TreeGrafter"/>
</dbReference>
<dbReference type="EMBL" id="LT963352">
    <property type="protein sequence ID" value="SOR82583.1"/>
    <property type="molecule type" value="Genomic_DNA"/>
</dbReference>
<comment type="subcellular location">
    <subcellularLocation>
        <location evidence="1">Membrane</location>
        <topology evidence="1">Multi-pass membrane protein</topology>
    </subcellularLocation>
</comment>
<evidence type="ECO:0000256" key="5">
    <source>
        <dbReference type="ARBA" id="ARBA00023136"/>
    </source>
</evidence>
<dbReference type="CDD" id="cd11555">
    <property type="entry name" value="SLC-NCS1sbd_u1"/>
    <property type="match status" value="1"/>
</dbReference>
<feature type="transmembrane region" description="Helical" evidence="6">
    <location>
        <begin position="225"/>
        <end position="247"/>
    </location>
</feature>
<keyword evidence="5 6" id="KW-0472">Membrane</keyword>
<evidence type="ECO:0000256" key="3">
    <source>
        <dbReference type="ARBA" id="ARBA00022692"/>
    </source>
</evidence>
<feature type="transmembrane region" description="Helical" evidence="6">
    <location>
        <begin position="138"/>
        <end position="162"/>
    </location>
</feature>
<feature type="transmembrane region" description="Helical" evidence="6">
    <location>
        <begin position="488"/>
        <end position="507"/>
    </location>
</feature>
<dbReference type="InterPro" id="IPR001248">
    <property type="entry name" value="Pur-cyt_permease"/>
</dbReference>
<feature type="transmembrane region" description="Helical" evidence="6">
    <location>
        <begin position="411"/>
        <end position="436"/>
    </location>
</feature>
<feature type="transmembrane region" description="Helical" evidence="6">
    <location>
        <begin position="195"/>
        <end position="213"/>
    </location>
</feature>
<feature type="transmembrane region" description="Helical" evidence="6">
    <location>
        <begin position="345"/>
        <end position="366"/>
    </location>
</feature>
<dbReference type="InterPro" id="IPR045225">
    <property type="entry name" value="Uracil/uridine/allantoin_perm"/>
</dbReference>
<dbReference type="AlphaFoldDB" id="A0A2N9BGX7"/>
<evidence type="ECO:0000313" key="8">
    <source>
        <dbReference type="Proteomes" id="UP000235464"/>
    </source>
</evidence>
<protein>
    <submittedName>
        <fullName evidence="7">Allantoin transport protein</fullName>
    </submittedName>
</protein>
<evidence type="ECO:0000256" key="2">
    <source>
        <dbReference type="ARBA" id="ARBA00008974"/>
    </source>
</evidence>
<keyword evidence="4 6" id="KW-1133">Transmembrane helix</keyword>
<dbReference type="PANTHER" id="PTHR30618">
    <property type="entry name" value="NCS1 FAMILY PURINE/PYRIMIDINE TRANSPORTER"/>
    <property type="match status" value="1"/>
</dbReference>
<keyword evidence="8" id="KW-1185">Reference proteome</keyword>
<evidence type="ECO:0000256" key="1">
    <source>
        <dbReference type="ARBA" id="ARBA00004141"/>
    </source>
</evidence>
<keyword evidence="3 6" id="KW-0812">Transmembrane</keyword>
<evidence type="ECO:0000256" key="6">
    <source>
        <dbReference type="SAM" id="Phobius"/>
    </source>
</evidence>
<dbReference type="Proteomes" id="UP000235464">
    <property type="component" value="Chromosome I"/>
</dbReference>
<accession>A0A2N9BGX7</accession>
<dbReference type="PANTHER" id="PTHR30618:SF6">
    <property type="entry name" value="NCS1 FAMILY NUCLEOBASE:CATION SYMPORTER-1"/>
    <property type="match status" value="1"/>
</dbReference>
<dbReference type="Gene3D" id="1.10.4160.10">
    <property type="entry name" value="Hydantoin permease"/>
    <property type="match status" value="1"/>
</dbReference>
<organism evidence="7 8">
    <name type="scientific">Streptomyces chartreusis NRRL 3882</name>
    <dbReference type="NCBI Taxonomy" id="1079985"/>
    <lineage>
        <taxon>Bacteria</taxon>
        <taxon>Bacillati</taxon>
        <taxon>Actinomycetota</taxon>
        <taxon>Actinomycetes</taxon>
        <taxon>Kitasatosporales</taxon>
        <taxon>Streptomycetaceae</taxon>
        <taxon>Streptomyces</taxon>
    </lineage>
</organism>
<feature type="transmembrane region" description="Helical" evidence="6">
    <location>
        <begin position="306"/>
        <end position="325"/>
    </location>
</feature>
<feature type="transmembrane region" description="Helical" evidence="6">
    <location>
        <begin position="387"/>
        <end position="405"/>
    </location>
</feature>